<protein>
    <submittedName>
        <fullName evidence="2">Actin-7-related</fullName>
    </submittedName>
</protein>
<evidence type="ECO:0000313" key="3">
    <source>
        <dbReference type="Proteomes" id="UP001149090"/>
    </source>
</evidence>
<dbReference type="EMBL" id="JAPDFW010000060">
    <property type="protein sequence ID" value="KAJ5076509.1"/>
    <property type="molecule type" value="Genomic_DNA"/>
</dbReference>
<dbReference type="SUPFAM" id="SSF53067">
    <property type="entry name" value="Actin-like ATPase domain"/>
    <property type="match status" value="2"/>
</dbReference>
<dbReference type="Gene3D" id="3.90.640.10">
    <property type="entry name" value="Actin, Chain A, domain 4"/>
    <property type="match status" value="1"/>
</dbReference>
<keyword evidence="3" id="KW-1185">Reference proteome</keyword>
<gene>
    <name evidence="2" type="ORF">M0811_06089</name>
</gene>
<dbReference type="PRINTS" id="PR00190">
    <property type="entry name" value="ACTIN"/>
</dbReference>
<reference evidence="2" key="1">
    <citation type="submission" date="2022-10" db="EMBL/GenBank/DDBJ databases">
        <title>Novel sulphate-reducing endosymbionts in the free-living metamonad Anaeramoeba.</title>
        <authorList>
            <person name="Jerlstrom-Hultqvist J."/>
            <person name="Cepicka I."/>
            <person name="Gallot-Lavallee L."/>
            <person name="Salas-Leiva D."/>
            <person name="Curtis B.A."/>
            <person name="Zahonova K."/>
            <person name="Pipaliya S."/>
            <person name="Dacks J."/>
            <person name="Roger A.J."/>
        </authorList>
    </citation>
    <scope>NUCLEOTIDE SEQUENCE</scope>
    <source>
        <strain evidence="2">BMAN</strain>
    </source>
</reference>
<dbReference type="SMART" id="SM00268">
    <property type="entry name" value="ACTIN"/>
    <property type="match status" value="1"/>
</dbReference>
<comment type="caution">
    <text evidence="2">The sequence shown here is derived from an EMBL/GenBank/DDBJ whole genome shotgun (WGS) entry which is preliminary data.</text>
</comment>
<dbReference type="InterPro" id="IPR004000">
    <property type="entry name" value="Actin"/>
</dbReference>
<dbReference type="Gene3D" id="3.30.420.40">
    <property type="match status" value="2"/>
</dbReference>
<sequence>MYEEYQAIVIDNGTGTIKAGLAGDDEPKFVFPSIVGKPKYRENHTKKEIKKLYIGDEAIENKGFSTISYPMEKGIIKNWEEMEEIWEYIIYDALSVVPEDHPILFNEPPFNPERNREKMAEIMFEKFNVPAFYLAISGILSLYASGRTTGITVQLGDSICDTMPIYEGYGLTHAIRRNNLAGRDLTDYLMKILNERNYFFETSSEREIVRDIKEKICYVAYNFDEEMNKEQKSIESNYELPDGNILTIGNERFRCPEALFNPSFMGREEYGIHEFIFGSIIKCDNDVQRDLFGNIVLSGGSSLFPGFAERIEAEMRMLAPPSMRIQIVAPPERKYSVWIGGSILGSLSTFQQMWVIREEYEEFGSSIVLKKCFANQN</sequence>
<proteinExistence type="inferred from homology"/>
<dbReference type="CDD" id="cd13397">
    <property type="entry name" value="ASKHA_NBD_actin_Arp-T1-3"/>
    <property type="match status" value="1"/>
</dbReference>
<dbReference type="Pfam" id="PF00022">
    <property type="entry name" value="Actin"/>
    <property type="match status" value="1"/>
</dbReference>
<dbReference type="FunFam" id="3.90.640.10:FF:000047">
    <property type="entry name" value="Actin, alpha skeletal muscle"/>
    <property type="match status" value="1"/>
</dbReference>
<dbReference type="AlphaFoldDB" id="A0A9Q0RDV6"/>
<accession>A0A9Q0RDV6</accession>
<dbReference type="InterPro" id="IPR043129">
    <property type="entry name" value="ATPase_NBD"/>
</dbReference>
<comment type="similarity">
    <text evidence="1">Belongs to the actin family.</text>
</comment>
<organism evidence="2 3">
    <name type="scientific">Anaeramoeba ignava</name>
    <name type="common">Anaerobic marine amoeba</name>
    <dbReference type="NCBI Taxonomy" id="1746090"/>
    <lineage>
        <taxon>Eukaryota</taxon>
        <taxon>Metamonada</taxon>
        <taxon>Anaeramoebidae</taxon>
        <taxon>Anaeramoeba</taxon>
    </lineage>
</organism>
<dbReference type="PANTHER" id="PTHR11937">
    <property type="entry name" value="ACTIN"/>
    <property type="match status" value="1"/>
</dbReference>
<evidence type="ECO:0000313" key="2">
    <source>
        <dbReference type="EMBL" id="KAJ5076509.1"/>
    </source>
</evidence>
<dbReference type="FunFam" id="3.30.420.40:FF:000050">
    <property type="entry name" value="Actin, alpha skeletal muscle"/>
    <property type="match status" value="1"/>
</dbReference>
<dbReference type="Proteomes" id="UP001149090">
    <property type="component" value="Unassembled WGS sequence"/>
</dbReference>
<name>A0A9Q0RDV6_ANAIG</name>
<evidence type="ECO:0000256" key="1">
    <source>
        <dbReference type="RuleBase" id="RU000487"/>
    </source>
</evidence>